<dbReference type="Proteomes" id="UP000613030">
    <property type="component" value="Unassembled WGS sequence"/>
</dbReference>
<dbReference type="EMBL" id="JAERRB010000013">
    <property type="protein sequence ID" value="MBL0744830.1"/>
    <property type="molecule type" value="Genomic_DNA"/>
</dbReference>
<evidence type="ECO:0000313" key="2">
    <source>
        <dbReference type="Proteomes" id="UP000613030"/>
    </source>
</evidence>
<name>A0ABS1KZQ8_9BACT</name>
<protein>
    <submittedName>
        <fullName evidence="1">Uncharacterized protein</fullName>
    </submittedName>
</protein>
<gene>
    <name evidence="1" type="ORF">JI741_26590</name>
</gene>
<accession>A0ABS1KZQ8</accession>
<comment type="caution">
    <text evidence="1">The sequence shown here is derived from an EMBL/GenBank/DDBJ whole genome shotgun (WGS) entry which is preliminary data.</text>
</comment>
<organism evidence="1 2">
    <name type="scientific">Chryseolinea lacunae</name>
    <dbReference type="NCBI Taxonomy" id="2801331"/>
    <lineage>
        <taxon>Bacteria</taxon>
        <taxon>Pseudomonadati</taxon>
        <taxon>Bacteroidota</taxon>
        <taxon>Cytophagia</taxon>
        <taxon>Cytophagales</taxon>
        <taxon>Fulvivirgaceae</taxon>
        <taxon>Chryseolinea</taxon>
    </lineage>
</organism>
<reference evidence="1 2" key="1">
    <citation type="submission" date="2021-01" db="EMBL/GenBank/DDBJ databases">
        <title>Chryseolinea sp. Jin1 Genome sequencing and assembly.</title>
        <authorList>
            <person name="Kim I."/>
        </authorList>
    </citation>
    <scope>NUCLEOTIDE SEQUENCE [LARGE SCALE GENOMIC DNA]</scope>
    <source>
        <strain evidence="1 2">Jin1</strain>
    </source>
</reference>
<keyword evidence="2" id="KW-1185">Reference proteome</keyword>
<sequence>MSHKEVTKHIVSEITSNQKRIDTKVKDVAKQMLKASKKVHAYQQKIGSNTLLTVYIYGIDKKGIDYAVGCWYHSSDGYVWVTKGAIGVNFFTAHFFHRYAQRCLKKELTVLETAFEFYKDFRISATQLTRDLGNGILKAQLPLHGGLALGECDKVNQYVLYRTFVSKDDLFQDQVEDIDADSDLNKAIQSLDSIHYKLIIETLRLNS</sequence>
<proteinExistence type="predicted"/>
<evidence type="ECO:0000313" key="1">
    <source>
        <dbReference type="EMBL" id="MBL0744830.1"/>
    </source>
</evidence>
<dbReference type="RefSeq" id="WP_202014769.1">
    <property type="nucleotide sequence ID" value="NZ_JAERRB010000013.1"/>
</dbReference>